<feature type="non-terminal residue" evidence="1">
    <location>
        <position position="1"/>
    </location>
</feature>
<feature type="non-terminal residue" evidence="1">
    <location>
        <position position="186"/>
    </location>
</feature>
<organism evidence="1 2">
    <name type="scientific">Adineta steineri</name>
    <dbReference type="NCBI Taxonomy" id="433720"/>
    <lineage>
        <taxon>Eukaryota</taxon>
        <taxon>Metazoa</taxon>
        <taxon>Spiralia</taxon>
        <taxon>Gnathifera</taxon>
        <taxon>Rotifera</taxon>
        <taxon>Eurotatoria</taxon>
        <taxon>Bdelloidea</taxon>
        <taxon>Adinetida</taxon>
        <taxon>Adinetidae</taxon>
        <taxon>Adineta</taxon>
    </lineage>
</organism>
<comment type="caution">
    <text evidence="1">The sequence shown here is derived from an EMBL/GenBank/DDBJ whole genome shotgun (WGS) entry which is preliminary data.</text>
</comment>
<dbReference type="AlphaFoldDB" id="A0A820K7I5"/>
<gene>
    <name evidence="1" type="ORF">OXD698_LOCUS47962</name>
</gene>
<name>A0A820K7I5_9BILA</name>
<accession>A0A820K7I5</accession>
<reference evidence="1" key="1">
    <citation type="submission" date="2021-02" db="EMBL/GenBank/DDBJ databases">
        <authorList>
            <person name="Nowell W R."/>
        </authorList>
    </citation>
    <scope>NUCLEOTIDE SEQUENCE</scope>
</reference>
<proteinExistence type="predicted"/>
<evidence type="ECO:0000313" key="2">
    <source>
        <dbReference type="Proteomes" id="UP000663844"/>
    </source>
</evidence>
<dbReference type="EMBL" id="CAJOAZ010019397">
    <property type="protein sequence ID" value="CAF4336025.1"/>
    <property type="molecule type" value="Genomic_DNA"/>
</dbReference>
<sequence>QQSQSSILDDRSAFYVEQFTTDEVLSSTVFDKEVQSLTSLFIGSTKNTFVHSLTVIRQMIQDNVLMSGYTTNVFPYALGNTSDLSLHMAYAYYPIVSAESCICVFSNNCTDTISGVYIAEGEPMEFPIFSGLLTGCFVDEATLQSTLECYYNQSCLDASHAFFGLDLSNNFTAMKITVSSQFNATS</sequence>
<dbReference type="Proteomes" id="UP000663844">
    <property type="component" value="Unassembled WGS sequence"/>
</dbReference>
<protein>
    <submittedName>
        <fullName evidence="1">Uncharacterized protein</fullName>
    </submittedName>
</protein>
<evidence type="ECO:0000313" key="1">
    <source>
        <dbReference type="EMBL" id="CAF4336025.1"/>
    </source>
</evidence>